<reference evidence="2 3" key="1">
    <citation type="journal article" date="2018" name="Nat. Ecol. Evol.">
        <title>Pezizomycetes genomes reveal the molecular basis of ectomycorrhizal truffle lifestyle.</title>
        <authorList>
            <person name="Murat C."/>
            <person name="Payen T."/>
            <person name="Noel B."/>
            <person name="Kuo A."/>
            <person name="Morin E."/>
            <person name="Chen J."/>
            <person name="Kohler A."/>
            <person name="Krizsan K."/>
            <person name="Balestrini R."/>
            <person name="Da Silva C."/>
            <person name="Montanini B."/>
            <person name="Hainaut M."/>
            <person name="Levati E."/>
            <person name="Barry K.W."/>
            <person name="Belfiori B."/>
            <person name="Cichocki N."/>
            <person name="Clum A."/>
            <person name="Dockter R.B."/>
            <person name="Fauchery L."/>
            <person name="Guy J."/>
            <person name="Iotti M."/>
            <person name="Le Tacon F."/>
            <person name="Lindquist E.A."/>
            <person name="Lipzen A."/>
            <person name="Malagnac F."/>
            <person name="Mello A."/>
            <person name="Molinier V."/>
            <person name="Miyauchi S."/>
            <person name="Poulain J."/>
            <person name="Riccioni C."/>
            <person name="Rubini A."/>
            <person name="Sitrit Y."/>
            <person name="Splivallo R."/>
            <person name="Traeger S."/>
            <person name="Wang M."/>
            <person name="Zifcakova L."/>
            <person name="Wipf D."/>
            <person name="Zambonelli A."/>
            <person name="Paolocci F."/>
            <person name="Nowrousian M."/>
            <person name="Ottonello S."/>
            <person name="Baldrian P."/>
            <person name="Spatafora J.W."/>
            <person name="Henrissat B."/>
            <person name="Nagy L.G."/>
            <person name="Aury J.M."/>
            <person name="Wincker P."/>
            <person name="Grigoriev I.V."/>
            <person name="Bonfante P."/>
            <person name="Martin F.M."/>
        </authorList>
    </citation>
    <scope>NUCLEOTIDE SEQUENCE [LARGE SCALE GENOMIC DNA]</scope>
    <source>
        <strain evidence="2 3">RN42</strain>
    </source>
</reference>
<accession>A0A3N4HYX6</accession>
<dbReference type="EMBL" id="ML119732">
    <property type="protein sequence ID" value="RPA77070.1"/>
    <property type="molecule type" value="Genomic_DNA"/>
</dbReference>
<evidence type="ECO:0000313" key="2">
    <source>
        <dbReference type="EMBL" id="RPA77070.1"/>
    </source>
</evidence>
<dbReference type="Proteomes" id="UP000275078">
    <property type="component" value="Unassembled WGS sequence"/>
</dbReference>
<feature type="region of interest" description="Disordered" evidence="1">
    <location>
        <begin position="1"/>
        <end position="42"/>
    </location>
</feature>
<sequence length="69" mass="7533">MPPVLDQLRHRKSPQAFRMASKLPRASPLPSPSSVASEPPLHSPLAPQYVHCTYPHPPSSPLVPSIHPL</sequence>
<protein>
    <submittedName>
        <fullName evidence="2">Uncharacterized protein</fullName>
    </submittedName>
</protein>
<proteinExistence type="predicted"/>
<name>A0A3N4HYX6_ASCIM</name>
<dbReference type="AlphaFoldDB" id="A0A3N4HYX6"/>
<feature type="compositionally biased region" description="Low complexity" evidence="1">
    <location>
        <begin position="20"/>
        <end position="40"/>
    </location>
</feature>
<evidence type="ECO:0000256" key="1">
    <source>
        <dbReference type="SAM" id="MobiDB-lite"/>
    </source>
</evidence>
<keyword evidence="3" id="KW-1185">Reference proteome</keyword>
<gene>
    <name evidence="2" type="ORF">BJ508DRAFT_417285</name>
</gene>
<organism evidence="2 3">
    <name type="scientific">Ascobolus immersus RN42</name>
    <dbReference type="NCBI Taxonomy" id="1160509"/>
    <lineage>
        <taxon>Eukaryota</taxon>
        <taxon>Fungi</taxon>
        <taxon>Dikarya</taxon>
        <taxon>Ascomycota</taxon>
        <taxon>Pezizomycotina</taxon>
        <taxon>Pezizomycetes</taxon>
        <taxon>Pezizales</taxon>
        <taxon>Ascobolaceae</taxon>
        <taxon>Ascobolus</taxon>
    </lineage>
</organism>
<evidence type="ECO:0000313" key="3">
    <source>
        <dbReference type="Proteomes" id="UP000275078"/>
    </source>
</evidence>